<dbReference type="InterPro" id="IPR000238">
    <property type="entry name" value="RbfA"/>
</dbReference>
<protein>
    <recommendedName>
        <fullName evidence="4">Ribosome-binding factor A</fullName>
    </recommendedName>
</protein>
<dbReference type="Gene3D" id="3.30.300.20">
    <property type="match status" value="1"/>
</dbReference>
<dbReference type="Proteomes" id="UP000177838">
    <property type="component" value="Unassembled WGS sequence"/>
</dbReference>
<evidence type="ECO:0000313" key="3">
    <source>
        <dbReference type="Proteomes" id="UP000177838"/>
    </source>
</evidence>
<evidence type="ECO:0000313" key="2">
    <source>
        <dbReference type="EMBL" id="OHA59889.1"/>
    </source>
</evidence>
<sequence>MPDLHHHRLERSLTELVAKFINQEASTQSLVTVTRLKLSEDQYHADIYISVLPEAEERAALAFVKNHLSELRDYVKKQANFRSLPHFTVDLDYEEKARQMGS</sequence>
<keyword evidence="1" id="KW-0690">Ribosome biogenesis</keyword>
<dbReference type="InterPro" id="IPR015946">
    <property type="entry name" value="KH_dom-like_a/b"/>
</dbReference>
<gene>
    <name evidence="2" type="ORF">A2589_02485</name>
</gene>
<proteinExistence type="predicted"/>
<evidence type="ECO:0008006" key="4">
    <source>
        <dbReference type="Google" id="ProtNLM"/>
    </source>
</evidence>
<dbReference type="SUPFAM" id="SSF89919">
    <property type="entry name" value="Ribosome-binding factor A, RbfA"/>
    <property type="match status" value="1"/>
</dbReference>
<comment type="caution">
    <text evidence="2">The sequence shown here is derived from an EMBL/GenBank/DDBJ whole genome shotgun (WGS) entry which is preliminary data.</text>
</comment>
<accession>A0A1G2QIF9</accession>
<evidence type="ECO:0000256" key="1">
    <source>
        <dbReference type="ARBA" id="ARBA00022517"/>
    </source>
</evidence>
<dbReference type="InterPro" id="IPR023799">
    <property type="entry name" value="RbfA_dom_sf"/>
</dbReference>
<dbReference type="EMBL" id="MHTK01000004">
    <property type="protein sequence ID" value="OHA59889.1"/>
    <property type="molecule type" value="Genomic_DNA"/>
</dbReference>
<dbReference type="STRING" id="1802439.A2589_02485"/>
<organism evidence="2 3">
    <name type="scientific">Candidatus Vogelbacteria bacterium RIFOXYD1_FULL_46_19</name>
    <dbReference type="NCBI Taxonomy" id="1802439"/>
    <lineage>
        <taxon>Bacteria</taxon>
        <taxon>Candidatus Vogeliibacteriota</taxon>
    </lineage>
</organism>
<reference evidence="2 3" key="1">
    <citation type="journal article" date="2016" name="Nat. Commun.">
        <title>Thousands of microbial genomes shed light on interconnected biogeochemical processes in an aquifer system.</title>
        <authorList>
            <person name="Anantharaman K."/>
            <person name="Brown C.T."/>
            <person name="Hug L.A."/>
            <person name="Sharon I."/>
            <person name="Castelle C.J."/>
            <person name="Probst A.J."/>
            <person name="Thomas B.C."/>
            <person name="Singh A."/>
            <person name="Wilkins M.J."/>
            <person name="Karaoz U."/>
            <person name="Brodie E.L."/>
            <person name="Williams K.H."/>
            <person name="Hubbard S.S."/>
            <person name="Banfield J.F."/>
        </authorList>
    </citation>
    <scope>NUCLEOTIDE SEQUENCE [LARGE SCALE GENOMIC DNA]</scope>
</reference>
<dbReference type="AlphaFoldDB" id="A0A1G2QIF9"/>
<dbReference type="Pfam" id="PF02033">
    <property type="entry name" value="RBFA"/>
    <property type="match status" value="1"/>
</dbReference>
<name>A0A1G2QIF9_9BACT</name>
<dbReference type="GO" id="GO:0006364">
    <property type="term" value="P:rRNA processing"/>
    <property type="evidence" value="ECO:0007669"/>
    <property type="project" value="InterPro"/>
</dbReference>